<dbReference type="GO" id="GO:0051301">
    <property type="term" value="P:cell division"/>
    <property type="evidence" value="ECO:0007669"/>
    <property type="project" value="UniProtKB-KW"/>
</dbReference>
<dbReference type="InterPro" id="IPR009772">
    <property type="entry name" value="CDC123"/>
</dbReference>
<gene>
    <name evidence="3" type="ORF">A9F13_08g01617</name>
</gene>
<feature type="domain" description="WIF" evidence="2">
    <location>
        <begin position="270"/>
        <end position="340"/>
    </location>
</feature>
<dbReference type="Proteomes" id="UP000195602">
    <property type="component" value="Unassembled WGS sequence"/>
</dbReference>
<evidence type="ECO:0000313" key="4">
    <source>
        <dbReference type="Proteomes" id="UP000195602"/>
    </source>
</evidence>
<sequence>MTVAPHVFHETKCTCSDVNWCSYSKWSAFFPGFLPKAKVLKPVPQAFLDYLNSESIRIPAPKYDDKVVSTSENEYSDWENESDDESSDPVASFKDFHNDLDKVVSKWKSVMVKLNWSAPKDAKWILINNSLQCTSVQDIYLLLNASDHAAHDLDGHIYDECEDKDTGERAKPELVVKKWISDFNPALEFRIFVRDKMIVGVSQRDLNHYEFLENLQSELKKTITDFHTNVLKSSEFPLSDYIMDVYIPRPYNKVTILDINPFDRKWNSLLFTWHELLERLEGTNFELRIITETNLGSMARKDHSENQVPIEVVDASLNSEAMIELAKKWHSLGVEENDNE</sequence>
<accession>A0AA91Q073</accession>
<evidence type="ECO:0000259" key="2">
    <source>
        <dbReference type="PROSITE" id="PS50814"/>
    </source>
</evidence>
<dbReference type="EMBL" id="LYUB02000008">
    <property type="protein sequence ID" value="OVF08460.1"/>
    <property type="molecule type" value="Genomic_DNA"/>
</dbReference>
<evidence type="ECO:0000313" key="3">
    <source>
        <dbReference type="EMBL" id="OVF08460.1"/>
    </source>
</evidence>
<dbReference type="AlphaFoldDB" id="A0AA91Q073"/>
<dbReference type="GO" id="GO:0005737">
    <property type="term" value="C:cytoplasm"/>
    <property type="evidence" value="ECO:0007669"/>
    <property type="project" value="TreeGrafter"/>
</dbReference>
<reference evidence="3 4" key="1">
    <citation type="submission" date="2017-04" db="EMBL/GenBank/DDBJ databases">
        <title>Draft genome of the yeast Clavispora lusitaniae type strain CBS 6936.</title>
        <authorList>
            <person name="Durrens P."/>
            <person name="Klopp C."/>
            <person name="Biteau N."/>
            <person name="Fitton-Ouhabi V."/>
            <person name="Dementhon K."/>
            <person name="Accoceberry I."/>
            <person name="Sherman D.J."/>
            <person name="Noel T."/>
        </authorList>
    </citation>
    <scope>NUCLEOTIDE SEQUENCE [LARGE SCALE GENOMIC DNA]</scope>
    <source>
        <strain evidence="3 4">CBS 6936</strain>
    </source>
</reference>
<comment type="similarity">
    <text evidence="1">Belongs to the CDC123 family.</text>
</comment>
<dbReference type="PROSITE" id="PS50814">
    <property type="entry name" value="WIF"/>
    <property type="match status" value="1"/>
</dbReference>
<name>A0AA91Q073_CLALS</name>
<dbReference type="KEGG" id="clus:A9F13_08g01617"/>
<dbReference type="InterPro" id="IPR003306">
    <property type="entry name" value="WIF"/>
</dbReference>
<evidence type="ECO:0000256" key="1">
    <source>
        <dbReference type="ARBA" id="ARBA00011047"/>
    </source>
</evidence>
<dbReference type="PANTHER" id="PTHR15323">
    <property type="entry name" value="D123 PROTEIN"/>
    <property type="match status" value="1"/>
</dbReference>
<proteinExistence type="inferred from homology"/>
<dbReference type="PANTHER" id="PTHR15323:SF6">
    <property type="entry name" value="CELL DIVISION CYCLE PROTEIN 123 HOMOLOG"/>
    <property type="match status" value="1"/>
</dbReference>
<protein>
    <submittedName>
        <fullName evidence="3">Cell division cycle protein</fullName>
    </submittedName>
</protein>
<organism evidence="3 4">
    <name type="scientific">Clavispora lusitaniae</name>
    <name type="common">Candida lusitaniae</name>
    <dbReference type="NCBI Taxonomy" id="36911"/>
    <lineage>
        <taxon>Eukaryota</taxon>
        <taxon>Fungi</taxon>
        <taxon>Dikarya</taxon>
        <taxon>Ascomycota</taxon>
        <taxon>Saccharomycotina</taxon>
        <taxon>Pichiomycetes</taxon>
        <taxon>Metschnikowiaceae</taxon>
        <taxon>Clavispora</taxon>
    </lineage>
</organism>
<comment type="caution">
    <text evidence="3">The sequence shown here is derived from an EMBL/GenBank/DDBJ whole genome shotgun (WGS) entry which is preliminary data.</text>
</comment>
<keyword evidence="3" id="KW-0132">Cell division</keyword>
<dbReference type="Pfam" id="PF07065">
    <property type="entry name" value="D123"/>
    <property type="match status" value="1"/>
</dbReference>
<keyword evidence="3" id="KW-0131">Cell cycle</keyword>